<comment type="caution">
    <text evidence="7">The sequence shown here is derived from an EMBL/GenBank/DDBJ whole genome shotgun (WGS) entry which is preliminary data.</text>
</comment>
<name>A0A544TUF3_9BACI</name>
<dbReference type="OrthoDB" id="9780088at2"/>
<dbReference type="PANTHER" id="PTHR30569">
    <property type="entry name" value="CYTOSINE TRANSPORTER CODB"/>
    <property type="match status" value="1"/>
</dbReference>
<feature type="transmembrane region" description="Helical" evidence="6">
    <location>
        <begin position="138"/>
        <end position="157"/>
    </location>
</feature>
<evidence type="ECO:0000256" key="6">
    <source>
        <dbReference type="SAM" id="Phobius"/>
    </source>
</evidence>
<comment type="similarity">
    <text evidence="2">Belongs to the purine-cytosine permease (2.A.39) family.</text>
</comment>
<protein>
    <submittedName>
        <fullName evidence="7">Putative hydroxymethylpyrimidine transporter CytX</fullName>
    </submittedName>
</protein>
<feature type="transmembrane region" description="Helical" evidence="6">
    <location>
        <begin position="208"/>
        <end position="230"/>
    </location>
</feature>
<feature type="transmembrane region" description="Helical" evidence="6">
    <location>
        <begin position="281"/>
        <end position="299"/>
    </location>
</feature>
<keyword evidence="5 6" id="KW-0472">Membrane</keyword>
<dbReference type="GO" id="GO:0015209">
    <property type="term" value="F:cytosine transmembrane transporter activity"/>
    <property type="evidence" value="ECO:0007669"/>
    <property type="project" value="InterPro"/>
</dbReference>
<feature type="transmembrane region" description="Helical" evidence="6">
    <location>
        <begin position="163"/>
        <end position="187"/>
    </location>
</feature>
<keyword evidence="8" id="KW-1185">Reference proteome</keyword>
<gene>
    <name evidence="7" type="primary">cytX</name>
    <name evidence="7" type="ORF">FG384_04425</name>
</gene>
<dbReference type="AlphaFoldDB" id="A0A544TUF3"/>
<feature type="transmembrane region" description="Helical" evidence="6">
    <location>
        <begin position="363"/>
        <end position="381"/>
    </location>
</feature>
<keyword evidence="4 6" id="KW-1133">Transmembrane helix</keyword>
<feature type="transmembrane region" description="Helical" evidence="6">
    <location>
        <begin position="76"/>
        <end position="101"/>
    </location>
</feature>
<dbReference type="Pfam" id="PF02133">
    <property type="entry name" value="Transp_cyt_pur"/>
    <property type="match status" value="1"/>
</dbReference>
<evidence type="ECO:0000256" key="5">
    <source>
        <dbReference type="ARBA" id="ARBA00023136"/>
    </source>
</evidence>
<dbReference type="GO" id="GO:0005886">
    <property type="term" value="C:plasma membrane"/>
    <property type="evidence" value="ECO:0007669"/>
    <property type="project" value="TreeGrafter"/>
</dbReference>
<dbReference type="EMBL" id="VDGI01000003">
    <property type="protein sequence ID" value="TQR21091.1"/>
    <property type="molecule type" value="Genomic_DNA"/>
</dbReference>
<keyword evidence="3 6" id="KW-0812">Transmembrane</keyword>
<dbReference type="InterPro" id="IPR012732">
    <property type="entry name" value="Thia_CytX"/>
</dbReference>
<feature type="transmembrane region" description="Helical" evidence="6">
    <location>
        <begin position="113"/>
        <end position="131"/>
    </location>
</feature>
<evidence type="ECO:0000256" key="4">
    <source>
        <dbReference type="ARBA" id="ARBA00022989"/>
    </source>
</evidence>
<accession>A0A544TUF3</accession>
<evidence type="ECO:0000256" key="1">
    <source>
        <dbReference type="ARBA" id="ARBA00004141"/>
    </source>
</evidence>
<dbReference type="InterPro" id="IPR030191">
    <property type="entry name" value="CodB"/>
</dbReference>
<feature type="transmembrane region" description="Helical" evidence="6">
    <location>
        <begin position="236"/>
        <end position="261"/>
    </location>
</feature>
<evidence type="ECO:0000313" key="8">
    <source>
        <dbReference type="Proteomes" id="UP000316626"/>
    </source>
</evidence>
<sequence>MSQFFLWFGAAVSIAEILTGALIAPLGFTKGVQAILIGHVVGAIVLLLAGVISANSRLSSIEATRISFGRIGSYSFSLLNITQLIGWTAVMIVSGSIVFNGITLKLFNINNELLWSVVIAVFIILWIALGIKRLSKLNSVVVGLLFVFCLILTYVIFSGESKVTALVGEMSFGTAVELSTVMSLSWLPLIGDYTRHVKQKRAGTFASVAGYFLGSSLMYVIGLGGSLYVGTSDICVILLASGLGVMALLIVFFSTVTTTFLDAYSAGVSFRNLSVKWDERLVAIVFTLIGLAIAILSPVSAYESFLYLIGSVFAPLYGILFVDYFLLGKRKINEQLNIHVGNILLWAVGVASYHLLLNVELPLGNSLAILIGVGIIHFIICKLRGIRR</sequence>
<reference evidence="7 8" key="1">
    <citation type="submission" date="2019-06" db="EMBL/GenBank/DDBJ databases">
        <title>Psychrobacillus vulpis sp. nov., a new species isolated from feces of a red fox that inhabits in The Tablas de Daimiel Natural Park, Albacete, Spain.</title>
        <authorList>
            <person name="Rodriguez M."/>
            <person name="Reina J.C."/>
            <person name="Bejar V."/>
            <person name="Llamas I."/>
        </authorList>
    </citation>
    <scope>NUCLEOTIDE SEQUENCE [LARGE SCALE GENOMIC DNA]</scope>
    <source>
        <strain evidence="7 8">Z8</strain>
    </source>
</reference>
<dbReference type="InterPro" id="IPR001248">
    <property type="entry name" value="Pur-cyt_permease"/>
</dbReference>
<dbReference type="Proteomes" id="UP000316626">
    <property type="component" value="Unassembled WGS sequence"/>
</dbReference>
<feature type="transmembrane region" description="Helical" evidence="6">
    <location>
        <begin position="338"/>
        <end position="357"/>
    </location>
</feature>
<feature type="transmembrane region" description="Helical" evidence="6">
    <location>
        <begin position="305"/>
        <end position="326"/>
    </location>
</feature>
<comment type="subcellular location">
    <subcellularLocation>
        <location evidence="1">Membrane</location>
        <topology evidence="1">Multi-pass membrane protein</topology>
    </subcellularLocation>
</comment>
<evidence type="ECO:0000313" key="7">
    <source>
        <dbReference type="EMBL" id="TQR21091.1"/>
    </source>
</evidence>
<organism evidence="7 8">
    <name type="scientific">Psychrobacillus vulpis</name>
    <dbReference type="NCBI Taxonomy" id="2325572"/>
    <lineage>
        <taxon>Bacteria</taxon>
        <taxon>Bacillati</taxon>
        <taxon>Bacillota</taxon>
        <taxon>Bacilli</taxon>
        <taxon>Bacillales</taxon>
        <taxon>Bacillaceae</taxon>
        <taxon>Psychrobacillus</taxon>
    </lineage>
</organism>
<proteinExistence type="inferred from homology"/>
<evidence type="ECO:0000256" key="2">
    <source>
        <dbReference type="ARBA" id="ARBA00008974"/>
    </source>
</evidence>
<dbReference type="PANTHER" id="PTHR30569:SF0">
    <property type="entry name" value="CYTOSINE PERMEASE"/>
    <property type="match status" value="1"/>
</dbReference>
<feature type="transmembrane region" description="Helical" evidence="6">
    <location>
        <begin position="5"/>
        <end position="28"/>
    </location>
</feature>
<evidence type="ECO:0000256" key="3">
    <source>
        <dbReference type="ARBA" id="ARBA00022692"/>
    </source>
</evidence>
<feature type="transmembrane region" description="Helical" evidence="6">
    <location>
        <begin position="34"/>
        <end position="55"/>
    </location>
</feature>
<dbReference type="Gene3D" id="1.10.4160.10">
    <property type="entry name" value="Hydantoin permease"/>
    <property type="match status" value="1"/>
</dbReference>
<dbReference type="NCBIfam" id="TIGR02358">
    <property type="entry name" value="thia_cytX"/>
    <property type="match status" value="1"/>
</dbReference>